<feature type="domain" description="AB hydrolase-1" evidence="1">
    <location>
        <begin position="31"/>
        <end position="266"/>
    </location>
</feature>
<dbReference type="Pfam" id="PF12697">
    <property type="entry name" value="Abhydrolase_6"/>
    <property type="match status" value="1"/>
</dbReference>
<gene>
    <name evidence="2" type="ORF">ACFQBM_13540</name>
</gene>
<dbReference type="InterPro" id="IPR000073">
    <property type="entry name" value="AB_hydrolase_1"/>
</dbReference>
<dbReference type="Proteomes" id="UP001596425">
    <property type="component" value="Unassembled WGS sequence"/>
</dbReference>
<keyword evidence="2" id="KW-0378">Hydrolase</keyword>
<dbReference type="RefSeq" id="WP_193193116.1">
    <property type="nucleotide sequence ID" value="NZ_JACZFR010000039.1"/>
</dbReference>
<sequence>MNPPKKPEANSISLSSGIDIHYTELGEGAPVIFLQGSGPGASGWLNFRYNAQYFSDAGFRAIIPDLPGFGDSDKPERDYSLEFFAESVLEFADRLDLENFALVGNSLGGAVAMQMALAQPQRVSQLILMGCGGLEDQGYYFQHMQGIQAMTKVPLGSPEFTPAYLKEVLQLIVFDPRHITDELVEERFRILASQNPSVFTRMSVPNLSERLKEIQCPVLAFWGANDRFCPVSGAQKIAEGCERAQVITLSQCGHWVMIEHPELFNRRSVEFLQNA</sequence>
<dbReference type="PRINTS" id="PR00412">
    <property type="entry name" value="EPOXHYDRLASE"/>
</dbReference>
<evidence type="ECO:0000313" key="2">
    <source>
        <dbReference type="EMBL" id="MFC6634318.1"/>
    </source>
</evidence>
<organism evidence="2 3">
    <name type="scientific">Microbulbifer taiwanensis</name>
    <dbReference type="NCBI Taxonomy" id="986746"/>
    <lineage>
        <taxon>Bacteria</taxon>
        <taxon>Pseudomonadati</taxon>
        <taxon>Pseudomonadota</taxon>
        <taxon>Gammaproteobacteria</taxon>
        <taxon>Cellvibrionales</taxon>
        <taxon>Microbulbiferaceae</taxon>
        <taxon>Microbulbifer</taxon>
    </lineage>
</organism>
<dbReference type="PANTHER" id="PTHR46438:SF11">
    <property type="entry name" value="LIPASE-RELATED"/>
    <property type="match status" value="1"/>
</dbReference>
<dbReference type="InterPro" id="IPR000639">
    <property type="entry name" value="Epox_hydrolase-like"/>
</dbReference>
<name>A0ABW1YR35_9GAMM</name>
<comment type="caution">
    <text evidence="2">The sequence shown here is derived from an EMBL/GenBank/DDBJ whole genome shotgun (WGS) entry which is preliminary data.</text>
</comment>
<dbReference type="PANTHER" id="PTHR46438">
    <property type="entry name" value="ALPHA/BETA-HYDROLASES SUPERFAMILY PROTEIN"/>
    <property type="match status" value="1"/>
</dbReference>
<dbReference type="InterPro" id="IPR029058">
    <property type="entry name" value="AB_hydrolase_fold"/>
</dbReference>
<evidence type="ECO:0000259" key="1">
    <source>
        <dbReference type="Pfam" id="PF12697"/>
    </source>
</evidence>
<dbReference type="PRINTS" id="PR00111">
    <property type="entry name" value="ABHYDROLASE"/>
</dbReference>
<dbReference type="EMBL" id="JBHSVR010000001">
    <property type="protein sequence ID" value="MFC6634318.1"/>
    <property type="molecule type" value="Genomic_DNA"/>
</dbReference>
<dbReference type="Gene3D" id="3.40.50.1820">
    <property type="entry name" value="alpha/beta hydrolase"/>
    <property type="match status" value="1"/>
</dbReference>
<accession>A0ABW1YR35</accession>
<dbReference type="GO" id="GO:0016787">
    <property type="term" value="F:hydrolase activity"/>
    <property type="evidence" value="ECO:0007669"/>
    <property type="project" value="UniProtKB-KW"/>
</dbReference>
<reference evidence="3" key="1">
    <citation type="journal article" date="2019" name="Int. J. Syst. Evol. Microbiol.">
        <title>The Global Catalogue of Microorganisms (GCM) 10K type strain sequencing project: providing services to taxonomists for standard genome sequencing and annotation.</title>
        <authorList>
            <consortium name="The Broad Institute Genomics Platform"/>
            <consortium name="The Broad Institute Genome Sequencing Center for Infectious Disease"/>
            <person name="Wu L."/>
            <person name="Ma J."/>
        </authorList>
    </citation>
    <scope>NUCLEOTIDE SEQUENCE [LARGE SCALE GENOMIC DNA]</scope>
    <source>
        <strain evidence="3">CGMCC 1.13718</strain>
    </source>
</reference>
<keyword evidence="3" id="KW-1185">Reference proteome</keyword>
<dbReference type="SUPFAM" id="SSF53474">
    <property type="entry name" value="alpha/beta-Hydrolases"/>
    <property type="match status" value="1"/>
</dbReference>
<proteinExistence type="predicted"/>
<protein>
    <submittedName>
        <fullName evidence="2">Alpha/beta fold hydrolase</fullName>
    </submittedName>
</protein>
<evidence type="ECO:0000313" key="3">
    <source>
        <dbReference type="Proteomes" id="UP001596425"/>
    </source>
</evidence>